<evidence type="ECO:0000256" key="11">
    <source>
        <dbReference type="SAM" id="MobiDB-lite"/>
    </source>
</evidence>
<dbReference type="GO" id="GO:0005886">
    <property type="term" value="C:plasma membrane"/>
    <property type="evidence" value="ECO:0007669"/>
    <property type="project" value="UniProtKB-SubCell"/>
</dbReference>
<gene>
    <name evidence="15" type="ORF">IAA64_05720</name>
</gene>
<dbReference type="Gene3D" id="3.10.580.10">
    <property type="entry name" value="CBS-domain"/>
    <property type="match status" value="1"/>
</dbReference>
<evidence type="ECO:0000256" key="7">
    <source>
        <dbReference type="ARBA" id="ARBA00023122"/>
    </source>
</evidence>
<dbReference type="InterPro" id="IPR036318">
    <property type="entry name" value="FAD-bd_PCMH-like_sf"/>
</dbReference>
<dbReference type="Pfam" id="PF03471">
    <property type="entry name" value="CorC_HlyC"/>
    <property type="match status" value="1"/>
</dbReference>
<dbReference type="PANTHER" id="PTHR43099:SF5">
    <property type="entry name" value="HLYC_CORC FAMILY TRANSPORTER"/>
    <property type="match status" value="1"/>
</dbReference>
<evidence type="ECO:0000256" key="3">
    <source>
        <dbReference type="ARBA" id="ARBA00022475"/>
    </source>
</evidence>
<evidence type="ECO:0000256" key="2">
    <source>
        <dbReference type="ARBA" id="ARBA00006337"/>
    </source>
</evidence>
<accession>A0A9D1TCE5</accession>
<feature type="compositionally biased region" description="Basic and acidic residues" evidence="11">
    <location>
        <begin position="438"/>
        <end position="451"/>
    </location>
</feature>
<comment type="similarity">
    <text evidence="2">Belongs to the UPF0053 family.</text>
</comment>
<keyword evidence="7 9" id="KW-0129">CBS domain</keyword>
<keyword evidence="8 10" id="KW-0472">Membrane</keyword>
<dbReference type="InterPro" id="IPR002550">
    <property type="entry name" value="CNNM"/>
</dbReference>
<dbReference type="Pfam" id="PF01595">
    <property type="entry name" value="CNNM"/>
    <property type="match status" value="1"/>
</dbReference>
<dbReference type="PROSITE" id="PS51371">
    <property type="entry name" value="CBS"/>
    <property type="match status" value="2"/>
</dbReference>
<evidence type="ECO:0000313" key="16">
    <source>
        <dbReference type="Proteomes" id="UP000886884"/>
    </source>
</evidence>
<dbReference type="Gene3D" id="3.30.465.10">
    <property type="match status" value="1"/>
</dbReference>
<dbReference type="SUPFAM" id="SSF56176">
    <property type="entry name" value="FAD-binding/transporter-associated domain-like"/>
    <property type="match status" value="1"/>
</dbReference>
<keyword evidence="4 10" id="KW-0812">Transmembrane</keyword>
<feature type="domain" description="CBS" evidence="13">
    <location>
        <begin position="217"/>
        <end position="278"/>
    </location>
</feature>
<dbReference type="EMBL" id="DVOT01000103">
    <property type="protein sequence ID" value="HIV27445.1"/>
    <property type="molecule type" value="Genomic_DNA"/>
</dbReference>
<keyword evidence="6 10" id="KW-1133">Transmembrane helix</keyword>
<dbReference type="AlphaFoldDB" id="A0A9D1TCE5"/>
<evidence type="ECO:0000256" key="12">
    <source>
        <dbReference type="SAM" id="Phobius"/>
    </source>
</evidence>
<dbReference type="GO" id="GO:0050660">
    <property type="term" value="F:flavin adenine dinucleotide binding"/>
    <property type="evidence" value="ECO:0007669"/>
    <property type="project" value="InterPro"/>
</dbReference>
<feature type="transmembrane region" description="Helical" evidence="12">
    <location>
        <begin position="6"/>
        <end position="24"/>
    </location>
</feature>
<feature type="transmembrane region" description="Helical" evidence="12">
    <location>
        <begin position="132"/>
        <end position="154"/>
    </location>
</feature>
<feature type="transmembrane region" description="Helical" evidence="12">
    <location>
        <begin position="53"/>
        <end position="73"/>
    </location>
</feature>
<protein>
    <submittedName>
        <fullName evidence="15">HlyC/CorC family transporter</fullName>
    </submittedName>
</protein>
<name>A0A9D1TCE5_9FIRM</name>
<dbReference type="Proteomes" id="UP000886884">
    <property type="component" value="Unassembled WGS sequence"/>
</dbReference>
<evidence type="ECO:0000256" key="9">
    <source>
        <dbReference type="PROSITE-ProRule" id="PRU00703"/>
    </source>
</evidence>
<evidence type="ECO:0000256" key="4">
    <source>
        <dbReference type="ARBA" id="ARBA00022692"/>
    </source>
</evidence>
<dbReference type="InterPro" id="IPR051676">
    <property type="entry name" value="UPF0053_domain"/>
</dbReference>
<evidence type="ECO:0000256" key="6">
    <source>
        <dbReference type="ARBA" id="ARBA00022989"/>
    </source>
</evidence>
<sequence>MLLQIVLIAVNAVFAASEIAVISLNENKLRMQAEEGDKKAAVMLKMMREPSDFLSTIQIAITLAGFLGSAFAADNFSDPIVQWLIDKGFTLIPRATLNTIAVIVITIILSYFTLVLGELVPKRVAMKKPDAVGRAVCGMINGMALVMKPVIWLLSKSTNLVLRLLHINPEEQESEVTEEEIRMMVDLGGERGTIEAGEKQMIDNIFEFNNITAEECMTHRTDVTAISVEDTPEEIVTLIRESGYSRFPVYEDDLDDIVGVLNTRDYLLNMRAESPKPLRDMLRPARFVPESVRADVLFRDMQREKAHLAIVVDEYGGTSGVITMEDLLEEIVGNIYDEYDEAEQPEIAAISEDEWRVSGGVEIKTLNEALDLDLPTDEEFDTLGGLVFAQLTTIPEDGSQPEVHCFGLTIRVTEITDRRVEWAIVKKDPPPEPEEGEGEKKDKDKDSDKDK</sequence>
<dbReference type="PANTHER" id="PTHR43099">
    <property type="entry name" value="UPF0053 PROTEIN YRKA"/>
    <property type="match status" value="1"/>
</dbReference>
<keyword evidence="5" id="KW-0677">Repeat</keyword>
<dbReference type="InterPro" id="IPR044751">
    <property type="entry name" value="Ion_transp-like_CBS"/>
</dbReference>
<reference evidence="15" key="1">
    <citation type="submission" date="2020-10" db="EMBL/GenBank/DDBJ databases">
        <authorList>
            <person name="Gilroy R."/>
        </authorList>
    </citation>
    <scope>NUCLEOTIDE SEQUENCE</scope>
    <source>
        <strain evidence="15">CHK183-6373</strain>
    </source>
</reference>
<dbReference type="InterPro" id="IPR000644">
    <property type="entry name" value="CBS_dom"/>
</dbReference>
<evidence type="ECO:0000256" key="5">
    <source>
        <dbReference type="ARBA" id="ARBA00022737"/>
    </source>
</evidence>
<feature type="domain" description="CBS" evidence="13">
    <location>
        <begin position="281"/>
        <end position="338"/>
    </location>
</feature>
<dbReference type="Pfam" id="PF00571">
    <property type="entry name" value="CBS"/>
    <property type="match status" value="2"/>
</dbReference>
<evidence type="ECO:0000259" key="13">
    <source>
        <dbReference type="PROSITE" id="PS51371"/>
    </source>
</evidence>
<dbReference type="CDD" id="cd04590">
    <property type="entry name" value="CBS_pair_CorC_HlyC_assoc"/>
    <property type="match status" value="1"/>
</dbReference>
<reference evidence="15" key="2">
    <citation type="journal article" date="2021" name="PeerJ">
        <title>Extensive microbial diversity within the chicken gut microbiome revealed by metagenomics and culture.</title>
        <authorList>
            <person name="Gilroy R."/>
            <person name="Ravi A."/>
            <person name="Getino M."/>
            <person name="Pursley I."/>
            <person name="Horton D.L."/>
            <person name="Alikhan N.F."/>
            <person name="Baker D."/>
            <person name="Gharbi K."/>
            <person name="Hall N."/>
            <person name="Watson M."/>
            <person name="Adriaenssens E.M."/>
            <person name="Foster-Nyarko E."/>
            <person name="Jarju S."/>
            <person name="Secka A."/>
            <person name="Antonio M."/>
            <person name="Oren A."/>
            <person name="Chaudhuri R.R."/>
            <person name="La Ragione R."/>
            <person name="Hildebrand F."/>
            <person name="Pallen M.J."/>
        </authorList>
    </citation>
    <scope>NUCLEOTIDE SEQUENCE</scope>
    <source>
        <strain evidence="15">CHK183-6373</strain>
    </source>
</reference>
<evidence type="ECO:0000313" key="15">
    <source>
        <dbReference type="EMBL" id="HIV27445.1"/>
    </source>
</evidence>
<dbReference type="FunFam" id="3.10.580.10:FF:000002">
    <property type="entry name" value="Magnesium/cobalt efflux protein CorC"/>
    <property type="match status" value="1"/>
</dbReference>
<dbReference type="InterPro" id="IPR016169">
    <property type="entry name" value="FAD-bd_PCMH_sub2"/>
</dbReference>
<organism evidence="15 16">
    <name type="scientific">Candidatus Ornithocaccomicrobium faecavium</name>
    <dbReference type="NCBI Taxonomy" id="2840890"/>
    <lineage>
        <taxon>Bacteria</taxon>
        <taxon>Bacillati</taxon>
        <taxon>Bacillota</taxon>
        <taxon>Clostridia</taxon>
        <taxon>Candidatus Ornithocaccomicrobium</taxon>
    </lineage>
</organism>
<evidence type="ECO:0000256" key="10">
    <source>
        <dbReference type="PROSITE-ProRule" id="PRU01193"/>
    </source>
</evidence>
<feature type="transmembrane region" description="Helical" evidence="12">
    <location>
        <begin position="100"/>
        <end position="120"/>
    </location>
</feature>
<evidence type="ECO:0000259" key="14">
    <source>
        <dbReference type="PROSITE" id="PS51846"/>
    </source>
</evidence>
<dbReference type="PROSITE" id="PS51846">
    <property type="entry name" value="CNNM"/>
    <property type="match status" value="1"/>
</dbReference>
<keyword evidence="3" id="KW-1003">Cell membrane</keyword>
<dbReference type="SUPFAM" id="SSF54631">
    <property type="entry name" value="CBS-domain pair"/>
    <property type="match status" value="1"/>
</dbReference>
<dbReference type="InterPro" id="IPR005170">
    <property type="entry name" value="Transptr-assoc_dom"/>
</dbReference>
<proteinExistence type="inferred from homology"/>
<feature type="region of interest" description="Disordered" evidence="11">
    <location>
        <begin position="422"/>
        <end position="451"/>
    </location>
</feature>
<comment type="subcellular location">
    <subcellularLocation>
        <location evidence="1">Cell membrane</location>
        <topology evidence="1">Multi-pass membrane protein</topology>
    </subcellularLocation>
</comment>
<evidence type="ECO:0000256" key="8">
    <source>
        <dbReference type="ARBA" id="ARBA00023136"/>
    </source>
</evidence>
<comment type="caution">
    <text evidence="15">The sequence shown here is derived from an EMBL/GenBank/DDBJ whole genome shotgun (WGS) entry which is preliminary data.</text>
</comment>
<feature type="domain" description="CNNM transmembrane" evidence="14">
    <location>
        <begin position="1"/>
        <end position="198"/>
    </location>
</feature>
<dbReference type="SMART" id="SM01091">
    <property type="entry name" value="CorC_HlyC"/>
    <property type="match status" value="1"/>
</dbReference>
<dbReference type="InterPro" id="IPR046342">
    <property type="entry name" value="CBS_dom_sf"/>
</dbReference>
<evidence type="ECO:0000256" key="1">
    <source>
        <dbReference type="ARBA" id="ARBA00004651"/>
    </source>
</evidence>